<dbReference type="Gene3D" id="3.20.20.70">
    <property type="entry name" value="Aldolase class I"/>
    <property type="match status" value="1"/>
</dbReference>
<dbReference type="RefSeq" id="WP_111064073.1">
    <property type="nucleotide sequence ID" value="NZ_JBHUCU010000006.1"/>
</dbReference>
<evidence type="ECO:0000256" key="10">
    <source>
        <dbReference type="RuleBase" id="RU364116"/>
    </source>
</evidence>
<dbReference type="InterPro" id="IPR007197">
    <property type="entry name" value="rSAM"/>
</dbReference>
<keyword evidence="10" id="KW-0963">Cytoplasm</keyword>
<dbReference type="NCBIfam" id="TIGR00539">
    <property type="entry name" value="hemN_rel"/>
    <property type="match status" value="1"/>
</dbReference>
<keyword evidence="4 10" id="KW-0349">Heme</keyword>
<dbReference type="SFLD" id="SFLDG01065">
    <property type="entry name" value="anaerobic_coproporphyrinogen-I"/>
    <property type="match status" value="1"/>
</dbReference>
<keyword evidence="7 10" id="KW-0408">Iron</keyword>
<dbReference type="GO" id="GO:0005737">
    <property type="term" value="C:cytoplasm"/>
    <property type="evidence" value="ECO:0007669"/>
    <property type="project" value="UniProtKB-SubCell"/>
</dbReference>
<dbReference type="AlphaFoldDB" id="A0A2W1NAT8"/>
<comment type="subcellular location">
    <subcellularLocation>
        <location evidence="10">Cytoplasm</location>
    </subcellularLocation>
</comment>
<dbReference type="OrthoDB" id="9808022at2"/>
<dbReference type="SFLD" id="SFLDF00288">
    <property type="entry name" value="HemN-like__clustered_with_nucl"/>
    <property type="match status" value="1"/>
</dbReference>
<proteinExistence type="inferred from homology"/>
<dbReference type="InterPro" id="IPR006638">
    <property type="entry name" value="Elp3/MiaA/NifB-like_rSAM"/>
</dbReference>
<keyword evidence="9 10" id="KW-0143">Chaperone</keyword>
<dbReference type="PROSITE" id="PS51918">
    <property type="entry name" value="RADICAL_SAM"/>
    <property type="match status" value="1"/>
</dbReference>
<protein>
    <recommendedName>
        <fullName evidence="3 10">Heme chaperone HemW</fullName>
    </recommendedName>
</protein>
<dbReference type="InterPro" id="IPR013785">
    <property type="entry name" value="Aldolase_TIM"/>
</dbReference>
<evidence type="ECO:0000256" key="7">
    <source>
        <dbReference type="ARBA" id="ARBA00023004"/>
    </source>
</evidence>
<comment type="similarity">
    <text evidence="2">Belongs to the anaerobic coproporphyrinogen-III oxidase family. HemW subfamily.</text>
</comment>
<evidence type="ECO:0000256" key="2">
    <source>
        <dbReference type="ARBA" id="ARBA00006100"/>
    </source>
</evidence>
<dbReference type="GO" id="GO:0051539">
    <property type="term" value="F:4 iron, 4 sulfur cluster binding"/>
    <property type="evidence" value="ECO:0007669"/>
    <property type="project" value="UniProtKB-UniRule"/>
</dbReference>
<organism evidence="12 13">
    <name type="scientific">Putridiphycobacter roseus</name>
    <dbReference type="NCBI Taxonomy" id="2219161"/>
    <lineage>
        <taxon>Bacteria</taxon>
        <taxon>Pseudomonadati</taxon>
        <taxon>Bacteroidota</taxon>
        <taxon>Flavobacteriia</taxon>
        <taxon>Flavobacteriales</taxon>
        <taxon>Crocinitomicaceae</taxon>
        <taxon>Putridiphycobacter</taxon>
    </lineage>
</organism>
<evidence type="ECO:0000256" key="4">
    <source>
        <dbReference type="ARBA" id="ARBA00022617"/>
    </source>
</evidence>
<dbReference type="CDD" id="cd01335">
    <property type="entry name" value="Radical_SAM"/>
    <property type="match status" value="1"/>
</dbReference>
<dbReference type="SMART" id="SM00729">
    <property type="entry name" value="Elp3"/>
    <property type="match status" value="1"/>
</dbReference>
<dbReference type="InterPro" id="IPR004559">
    <property type="entry name" value="HemW-like"/>
</dbReference>
<dbReference type="InterPro" id="IPR058240">
    <property type="entry name" value="rSAM_sf"/>
</dbReference>
<evidence type="ECO:0000313" key="12">
    <source>
        <dbReference type="EMBL" id="PZE16375.1"/>
    </source>
</evidence>
<dbReference type="SFLD" id="SFLDF00562">
    <property type="entry name" value="HemN-like__clustered_with_heat"/>
    <property type="match status" value="1"/>
</dbReference>
<dbReference type="SUPFAM" id="SSF102114">
    <property type="entry name" value="Radical SAM enzymes"/>
    <property type="match status" value="1"/>
</dbReference>
<keyword evidence="8 10" id="KW-0411">Iron-sulfur</keyword>
<dbReference type="Pfam" id="PF04055">
    <property type="entry name" value="Radical_SAM"/>
    <property type="match status" value="1"/>
</dbReference>
<keyword evidence="10" id="KW-0004">4Fe-4S</keyword>
<dbReference type="GO" id="GO:0046872">
    <property type="term" value="F:metal ion binding"/>
    <property type="evidence" value="ECO:0007669"/>
    <property type="project" value="UniProtKB-UniRule"/>
</dbReference>
<dbReference type="InterPro" id="IPR034505">
    <property type="entry name" value="Coproporphyrinogen-III_oxidase"/>
</dbReference>
<keyword evidence="6 10" id="KW-0479">Metal-binding</keyword>
<evidence type="ECO:0000259" key="11">
    <source>
        <dbReference type="PROSITE" id="PS51918"/>
    </source>
</evidence>
<evidence type="ECO:0000256" key="8">
    <source>
        <dbReference type="ARBA" id="ARBA00023014"/>
    </source>
</evidence>
<evidence type="ECO:0000256" key="5">
    <source>
        <dbReference type="ARBA" id="ARBA00022691"/>
    </source>
</evidence>
<dbReference type="GO" id="GO:0006779">
    <property type="term" value="P:porphyrin-containing compound biosynthetic process"/>
    <property type="evidence" value="ECO:0007669"/>
    <property type="project" value="InterPro"/>
</dbReference>
<dbReference type="EMBL" id="QKSB01000009">
    <property type="protein sequence ID" value="PZE16375.1"/>
    <property type="molecule type" value="Genomic_DNA"/>
</dbReference>
<dbReference type="SFLD" id="SFLDS00029">
    <property type="entry name" value="Radical_SAM"/>
    <property type="match status" value="1"/>
</dbReference>
<accession>A0A2W1NAT8</accession>
<dbReference type="Proteomes" id="UP000249248">
    <property type="component" value="Unassembled WGS sequence"/>
</dbReference>
<gene>
    <name evidence="12" type="ORF">DNU06_13765</name>
</gene>
<sequence length="374" mass="42493">MAGIYIHIPFCKIKCHYCDFHFSVKHNNIPDMLVAIKKELLDKADYAEQDVINTIYFGGGTPSLIEPKEIKAILEVIKANYTLGTSVEYTLECNPDDLSKNILEAYQLIGINRLSIGIQSFDEDQLTFLNRAHKAAEAIDCIEIAQAVGFKNITIDLIYGLPNTDEVYWQRQVDLATQLNVPHISAYCLTFEEKTVFGHLLKTGKIKPLEDEPIQKQFQILTETLRSAGFEQYEISNFAKDGFISKHNSAYWKGVKYIGIGPSAHSFNGKTRQWNIANNALYIQKVKNNISYYEVETLSDQDHFNEYILTQLRTKWGLSLATIAAQFPNYLTSFKSGIEKFCESGDVIVQDRTYTLTEKGKLIADYISSDLFIV</sequence>
<reference evidence="12 13" key="1">
    <citation type="submission" date="2018-06" db="EMBL/GenBank/DDBJ databases">
        <title>The draft genome sequence of Crocinitomix sp. SM1701.</title>
        <authorList>
            <person name="Zhang X."/>
        </authorList>
    </citation>
    <scope>NUCLEOTIDE SEQUENCE [LARGE SCALE GENOMIC DNA]</scope>
    <source>
        <strain evidence="12 13">SM1701</strain>
    </source>
</reference>
<name>A0A2W1NAT8_9FLAO</name>
<evidence type="ECO:0000256" key="6">
    <source>
        <dbReference type="ARBA" id="ARBA00022723"/>
    </source>
</evidence>
<feature type="domain" description="Radical SAM core" evidence="11">
    <location>
        <begin position="1"/>
        <end position="231"/>
    </location>
</feature>
<comment type="cofactor">
    <cofactor evidence="1">
        <name>[4Fe-4S] cluster</name>
        <dbReference type="ChEBI" id="CHEBI:49883"/>
    </cofactor>
</comment>
<dbReference type="PANTHER" id="PTHR13932">
    <property type="entry name" value="COPROPORPHYRINIGEN III OXIDASE"/>
    <property type="match status" value="1"/>
</dbReference>
<comment type="function">
    <text evidence="10">Probably acts as a heme chaperone, transferring heme to an unknown acceptor. Binds one molecule of heme per monomer, possibly covalently. Binds 1 [4Fe-4S] cluster. The cluster is coordinated with 3 cysteines and an exchangeable S-adenosyl-L-methionine.</text>
</comment>
<evidence type="ECO:0000256" key="1">
    <source>
        <dbReference type="ARBA" id="ARBA00001966"/>
    </source>
</evidence>
<dbReference type="PANTHER" id="PTHR13932:SF5">
    <property type="entry name" value="RADICAL S-ADENOSYL METHIONINE DOMAIN-CONTAINING PROTEIN 1, MITOCHONDRIAL"/>
    <property type="match status" value="1"/>
</dbReference>
<evidence type="ECO:0000256" key="3">
    <source>
        <dbReference type="ARBA" id="ARBA00017228"/>
    </source>
</evidence>
<keyword evidence="13" id="KW-1185">Reference proteome</keyword>
<comment type="caution">
    <text evidence="12">The sequence shown here is derived from an EMBL/GenBank/DDBJ whole genome shotgun (WGS) entry which is preliminary data.</text>
</comment>
<dbReference type="GO" id="GO:0004109">
    <property type="term" value="F:coproporphyrinogen oxidase activity"/>
    <property type="evidence" value="ECO:0007669"/>
    <property type="project" value="InterPro"/>
</dbReference>
<evidence type="ECO:0000256" key="9">
    <source>
        <dbReference type="ARBA" id="ARBA00023186"/>
    </source>
</evidence>
<keyword evidence="5 10" id="KW-0949">S-adenosyl-L-methionine</keyword>
<evidence type="ECO:0000313" key="13">
    <source>
        <dbReference type="Proteomes" id="UP000249248"/>
    </source>
</evidence>